<keyword evidence="2" id="KW-0805">Transcription regulation</keyword>
<dbReference type="RefSeq" id="WP_370466923.1">
    <property type="nucleotide sequence ID" value="NZ_BOPO01000008.1"/>
</dbReference>
<evidence type="ECO:0000259" key="6">
    <source>
        <dbReference type="PROSITE" id="PS50931"/>
    </source>
</evidence>
<dbReference type="FunFam" id="1.10.10.10:FF:000001">
    <property type="entry name" value="LysR family transcriptional regulator"/>
    <property type="match status" value="1"/>
</dbReference>
<dbReference type="GO" id="GO:0032993">
    <property type="term" value="C:protein-DNA complex"/>
    <property type="evidence" value="ECO:0007669"/>
    <property type="project" value="TreeGrafter"/>
</dbReference>
<dbReference type="Pfam" id="PF03466">
    <property type="entry name" value="LysR_substrate"/>
    <property type="match status" value="2"/>
</dbReference>
<evidence type="ECO:0000313" key="8">
    <source>
        <dbReference type="Proteomes" id="UP000614996"/>
    </source>
</evidence>
<dbReference type="InterPro" id="IPR036390">
    <property type="entry name" value="WH_DNA-bd_sf"/>
</dbReference>
<protein>
    <recommendedName>
        <fullName evidence="6">HTH lysR-type domain-containing protein</fullName>
    </recommendedName>
</protein>
<keyword evidence="4" id="KW-0804">Transcription</keyword>
<dbReference type="PANTHER" id="PTHR30346">
    <property type="entry name" value="TRANSCRIPTIONAL DUAL REGULATOR HCAR-RELATED"/>
    <property type="match status" value="1"/>
</dbReference>
<dbReference type="Pfam" id="PF00126">
    <property type="entry name" value="HTH_1"/>
    <property type="match status" value="1"/>
</dbReference>
<dbReference type="Proteomes" id="UP000614996">
    <property type="component" value="Unassembled WGS sequence"/>
</dbReference>
<reference evidence="8" key="1">
    <citation type="journal article" date="2021" name="Int. J. Syst. Evol. Microbiol.">
        <title>Actinocatenispora comari sp. nov., an endophytic actinomycete isolated from aerial parts of Comarum salesowianum.</title>
        <authorList>
            <person name="Oyunbileg N."/>
            <person name="Iizaka Y."/>
            <person name="Hamada M."/>
            <person name="Davaapurev B.O."/>
            <person name="Fukumoto A."/>
            <person name="Tsetseg B."/>
            <person name="Kato F."/>
            <person name="Tamura T."/>
            <person name="Batkhuu J."/>
            <person name="Anzai Y."/>
        </authorList>
    </citation>
    <scope>NUCLEOTIDE SEQUENCE [LARGE SCALE GENOMIC DNA]</scope>
    <source>
        <strain evidence="8">NUM-2625</strain>
    </source>
</reference>
<feature type="domain" description="HTH lysR-type" evidence="6">
    <location>
        <begin position="2"/>
        <end position="59"/>
    </location>
</feature>
<dbReference type="InterPro" id="IPR005119">
    <property type="entry name" value="LysR_subst-bd"/>
</dbReference>
<evidence type="ECO:0000256" key="4">
    <source>
        <dbReference type="ARBA" id="ARBA00023163"/>
    </source>
</evidence>
<feature type="region of interest" description="Disordered" evidence="5">
    <location>
        <begin position="342"/>
        <end position="386"/>
    </location>
</feature>
<dbReference type="GO" id="GO:0003700">
    <property type="term" value="F:DNA-binding transcription factor activity"/>
    <property type="evidence" value="ECO:0007669"/>
    <property type="project" value="InterPro"/>
</dbReference>
<feature type="compositionally biased region" description="Low complexity" evidence="5">
    <location>
        <begin position="168"/>
        <end position="177"/>
    </location>
</feature>
<gene>
    <name evidence="7" type="ORF">NUM_09240</name>
</gene>
<evidence type="ECO:0000313" key="7">
    <source>
        <dbReference type="EMBL" id="GIL25670.1"/>
    </source>
</evidence>
<proteinExistence type="inferred from homology"/>
<sequence>MLSLPRLRVLAAVARYGSVTAAAEALHYAQASVSHHLARLESETGAVLTQRVGRGIRLTEAGRLLAARAEEILGRLDTAERELAALTGLAAGRVRLAAFPSALGTFVPAALGALAADVPGLDVSLVEAEPPAALRLLRSGEIDVAVVFGYPPELAGTGPPGTARRDAGAAAAGPPGADGDGDVRGAGARATGPFRADRADRAGDPRVAGLRGTELLVEPMWLIAAEAGGPELAAHRDARWIAGCERCRADLLRRCDAAGFVPDIAFTTDDYVAVQRLVAAGVGVATLPGLALAAHRHPAVSAVRVPGWLRTVRAVSYGAPPDPPAVTALLAALVAAAEQSTVDSQSGLGSPTGVVVKPPPSSASPGAGADSARIFSAKRSASSRGE</sequence>
<dbReference type="EMBL" id="BOPO01000008">
    <property type="protein sequence ID" value="GIL25670.1"/>
    <property type="molecule type" value="Genomic_DNA"/>
</dbReference>
<feature type="compositionally biased region" description="Low complexity" evidence="5">
    <location>
        <begin position="185"/>
        <end position="194"/>
    </location>
</feature>
<name>A0A8J4A9C7_9ACTN</name>
<dbReference type="PROSITE" id="PS50931">
    <property type="entry name" value="HTH_LYSR"/>
    <property type="match status" value="1"/>
</dbReference>
<comment type="similarity">
    <text evidence="1">Belongs to the LysR transcriptional regulatory family.</text>
</comment>
<feature type="region of interest" description="Disordered" evidence="5">
    <location>
        <begin position="155"/>
        <end position="201"/>
    </location>
</feature>
<dbReference type="SUPFAM" id="SSF46785">
    <property type="entry name" value="Winged helix' DNA-binding domain"/>
    <property type="match status" value="1"/>
</dbReference>
<dbReference type="SUPFAM" id="SSF53850">
    <property type="entry name" value="Periplasmic binding protein-like II"/>
    <property type="match status" value="2"/>
</dbReference>
<dbReference type="GO" id="GO:0003677">
    <property type="term" value="F:DNA binding"/>
    <property type="evidence" value="ECO:0007669"/>
    <property type="project" value="UniProtKB-KW"/>
</dbReference>
<evidence type="ECO:0000256" key="5">
    <source>
        <dbReference type="SAM" id="MobiDB-lite"/>
    </source>
</evidence>
<dbReference type="AlphaFoldDB" id="A0A8J4A9C7"/>
<dbReference type="InterPro" id="IPR000847">
    <property type="entry name" value="LysR_HTH_N"/>
</dbReference>
<keyword evidence="8" id="KW-1185">Reference proteome</keyword>
<feature type="compositionally biased region" description="Low complexity" evidence="5">
    <location>
        <begin position="363"/>
        <end position="372"/>
    </location>
</feature>
<evidence type="ECO:0000256" key="1">
    <source>
        <dbReference type="ARBA" id="ARBA00009437"/>
    </source>
</evidence>
<dbReference type="InterPro" id="IPR036388">
    <property type="entry name" value="WH-like_DNA-bd_sf"/>
</dbReference>
<evidence type="ECO:0000256" key="2">
    <source>
        <dbReference type="ARBA" id="ARBA00023015"/>
    </source>
</evidence>
<organism evidence="7 8">
    <name type="scientific">Actinocatenispora comari</name>
    <dbReference type="NCBI Taxonomy" id="2807577"/>
    <lineage>
        <taxon>Bacteria</taxon>
        <taxon>Bacillati</taxon>
        <taxon>Actinomycetota</taxon>
        <taxon>Actinomycetes</taxon>
        <taxon>Micromonosporales</taxon>
        <taxon>Micromonosporaceae</taxon>
        <taxon>Actinocatenispora</taxon>
    </lineage>
</organism>
<comment type="caution">
    <text evidence="7">The sequence shown here is derived from an EMBL/GenBank/DDBJ whole genome shotgun (WGS) entry which is preliminary data.</text>
</comment>
<dbReference type="Gene3D" id="3.40.190.10">
    <property type="entry name" value="Periplasmic binding protein-like II"/>
    <property type="match status" value="2"/>
</dbReference>
<keyword evidence="3" id="KW-0238">DNA-binding</keyword>
<evidence type="ECO:0000256" key="3">
    <source>
        <dbReference type="ARBA" id="ARBA00023125"/>
    </source>
</evidence>
<dbReference type="PANTHER" id="PTHR30346:SF29">
    <property type="entry name" value="LYSR SUBSTRATE-BINDING"/>
    <property type="match status" value="1"/>
</dbReference>
<accession>A0A8J4A9C7</accession>
<dbReference type="Gene3D" id="1.10.10.10">
    <property type="entry name" value="Winged helix-like DNA-binding domain superfamily/Winged helix DNA-binding domain"/>
    <property type="match status" value="1"/>
</dbReference>